<evidence type="ECO:0000313" key="3">
    <source>
        <dbReference type="Proteomes" id="UP000003844"/>
    </source>
</evidence>
<reference evidence="3" key="1">
    <citation type="journal article" date="2012" name="Stand. Genomic Sci.">
        <title>Genome sequence of the Antarctic rhodopsins-containing flavobacterium Gillisia limnaea type strain (R-8282(T)).</title>
        <authorList>
            <person name="Riedel T."/>
            <person name="Held B."/>
            <person name="Nolan M."/>
            <person name="Lucas S."/>
            <person name="Lapidus A."/>
            <person name="Tice H."/>
            <person name="Del Rio T.G."/>
            <person name="Cheng J.F."/>
            <person name="Han C."/>
            <person name="Tapia R."/>
            <person name="Goodwin L.A."/>
            <person name="Pitluck S."/>
            <person name="Liolios K."/>
            <person name="Mavromatis K."/>
            <person name="Pagani I."/>
            <person name="Ivanova N."/>
            <person name="Mikhailova N."/>
            <person name="Pati A."/>
            <person name="Chen A."/>
            <person name="Palaniappan K."/>
            <person name="Land M."/>
            <person name="Rohde M."/>
            <person name="Tindall B.J."/>
            <person name="Detter J.C."/>
            <person name="Goker M."/>
            <person name="Bristow J."/>
            <person name="Eisen J.A."/>
            <person name="Markowitz V."/>
            <person name="Hugenholtz P."/>
            <person name="Kyrpides N.C."/>
            <person name="Klenk H.P."/>
            <person name="Woyke T."/>
        </authorList>
    </citation>
    <scope>NUCLEOTIDE SEQUENCE [LARGE SCALE GENOMIC DNA]</scope>
    <source>
        <strain evidence="3">DSM 15749 / LMG 21470 / R-8282</strain>
    </source>
</reference>
<dbReference type="EMBL" id="JH594606">
    <property type="protein sequence ID" value="EHQ03053.1"/>
    <property type="molecule type" value="Genomic_DNA"/>
</dbReference>
<keyword evidence="3" id="KW-1185">Reference proteome</keyword>
<protein>
    <submittedName>
        <fullName evidence="2">Uncharacterized protein</fullName>
    </submittedName>
</protein>
<proteinExistence type="predicted"/>
<sequence length="37" mass="4259">MLSKIKKERISKIAMPVLAVAVVLILLLNFWSLFILF</sequence>
<name>H2BX63_GILLR</name>
<feature type="transmembrane region" description="Helical" evidence="1">
    <location>
        <begin position="12"/>
        <end position="36"/>
    </location>
</feature>
<accession>H2BX63</accession>
<dbReference type="STRING" id="865937.Gilli_2427"/>
<dbReference type="AlphaFoldDB" id="H2BX63"/>
<dbReference type="Proteomes" id="UP000003844">
    <property type="component" value="Unassembled WGS sequence"/>
</dbReference>
<organism evidence="2 3">
    <name type="scientific">Gillisia limnaea (strain DSM 15749 / LMG 21470 / R-8282)</name>
    <dbReference type="NCBI Taxonomy" id="865937"/>
    <lineage>
        <taxon>Bacteria</taxon>
        <taxon>Pseudomonadati</taxon>
        <taxon>Bacteroidota</taxon>
        <taxon>Flavobacteriia</taxon>
        <taxon>Flavobacteriales</taxon>
        <taxon>Flavobacteriaceae</taxon>
        <taxon>Gillisia</taxon>
    </lineage>
</organism>
<keyword evidence="1" id="KW-0812">Transmembrane</keyword>
<dbReference type="HOGENOM" id="CLU_3344120_0_0_10"/>
<keyword evidence="1" id="KW-0472">Membrane</keyword>
<evidence type="ECO:0000256" key="1">
    <source>
        <dbReference type="SAM" id="Phobius"/>
    </source>
</evidence>
<evidence type="ECO:0000313" key="2">
    <source>
        <dbReference type="EMBL" id="EHQ03053.1"/>
    </source>
</evidence>
<gene>
    <name evidence="2" type="ORF">Gilli_2427</name>
</gene>
<keyword evidence="1" id="KW-1133">Transmembrane helix</keyword>